<evidence type="ECO:0000313" key="10">
    <source>
        <dbReference type="Proteomes" id="UP001459277"/>
    </source>
</evidence>
<dbReference type="GO" id="GO:0020037">
    <property type="term" value="F:heme binding"/>
    <property type="evidence" value="ECO:0007669"/>
    <property type="project" value="InterPro"/>
</dbReference>
<dbReference type="Proteomes" id="UP001459277">
    <property type="component" value="Unassembled WGS sequence"/>
</dbReference>
<keyword evidence="5" id="KW-0560">Oxidoreductase</keyword>
<keyword evidence="7" id="KW-0503">Monooxygenase</keyword>
<feature type="signal peptide" evidence="8">
    <location>
        <begin position="1"/>
        <end position="25"/>
    </location>
</feature>
<dbReference type="Pfam" id="PF00067">
    <property type="entry name" value="p450"/>
    <property type="match status" value="1"/>
</dbReference>
<dbReference type="GO" id="GO:0016705">
    <property type="term" value="F:oxidoreductase activity, acting on paired donors, with incorporation or reduction of molecular oxygen"/>
    <property type="evidence" value="ECO:0007669"/>
    <property type="project" value="InterPro"/>
</dbReference>
<evidence type="ECO:0000256" key="3">
    <source>
        <dbReference type="ARBA" id="ARBA00022617"/>
    </source>
</evidence>
<evidence type="ECO:0000256" key="7">
    <source>
        <dbReference type="ARBA" id="ARBA00023033"/>
    </source>
</evidence>
<evidence type="ECO:0000256" key="2">
    <source>
        <dbReference type="ARBA" id="ARBA00010617"/>
    </source>
</evidence>
<keyword evidence="3" id="KW-0349">Heme</keyword>
<comment type="caution">
    <text evidence="9">The sequence shown here is derived from an EMBL/GenBank/DDBJ whole genome shotgun (WGS) entry which is preliminary data.</text>
</comment>
<keyword evidence="8" id="KW-0732">Signal</keyword>
<dbReference type="GO" id="GO:0005506">
    <property type="term" value="F:iron ion binding"/>
    <property type="evidence" value="ECO:0007669"/>
    <property type="project" value="InterPro"/>
</dbReference>
<keyword evidence="4" id="KW-0479">Metal-binding</keyword>
<name>A0AAW2BVT2_9ROSI</name>
<evidence type="ECO:0000256" key="8">
    <source>
        <dbReference type="SAM" id="SignalP"/>
    </source>
</evidence>
<evidence type="ECO:0000256" key="5">
    <source>
        <dbReference type="ARBA" id="ARBA00023002"/>
    </source>
</evidence>
<proteinExistence type="inferred from homology"/>
<evidence type="ECO:0008006" key="11">
    <source>
        <dbReference type="Google" id="ProtNLM"/>
    </source>
</evidence>
<accession>A0AAW2BVT2</accession>
<dbReference type="InterPro" id="IPR001128">
    <property type="entry name" value="Cyt_P450"/>
</dbReference>
<protein>
    <recommendedName>
        <fullName evidence="11">Cytochrome P450</fullName>
    </recommendedName>
</protein>
<organism evidence="9 10">
    <name type="scientific">Lithocarpus litseifolius</name>
    <dbReference type="NCBI Taxonomy" id="425828"/>
    <lineage>
        <taxon>Eukaryota</taxon>
        <taxon>Viridiplantae</taxon>
        <taxon>Streptophyta</taxon>
        <taxon>Embryophyta</taxon>
        <taxon>Tracheophyta</taxon>
        <taxon>Spermatophyta</taxon>
        <taxon>Magnoliopsida</taxon>
        <taxon>eudicotyledons</taxon>
        <taxon>Gunneridae</taxon>
        <taxon>Pentapetalae</taxon>
        <taxon>rosids</taxon>
        <taxon>fabids</taxon>
        <taxon>Fagales</taxon>
        <taxon>Fagaceae</taxon>
        <taxon>Lithocarpus</taxon>
    </lineage>
</organism>
<comment type="similarity">
    <text evidence="2">Belongs to the cytochrome P450 family.</text>
</comment>
<feature type="chain" id="PRO_5043441658" description="Cytochrome P450" evidence="8">
    <location>
        <begin position="26"/>
        <end position="484"/>
    </location>
</feature>
<evidence type="ECO:0000256" key="1">
    <source>
        <dbReference type="ARBA" id="ARBA00001971"/>
    </source>
</evidence>
<reference evidence="9 10" key="1">
    <citation type="submission" date="2024-01" db="EMBL/GenBank/DDBJ databases">
        <title>A telomere-to-telomere, gap-free genome of sweet tea (Lithocarpus litseifolius).</title>
        <authorList>
            <person name="Zhou J."/>
        </authorList>
    </citation>
    <scope>NUCLEOTIDE SEQUENCE [LARGE SCALE GENOMIC DNA]</scope>
    <source>
        <strain evidence="9">Zhou-2022a</strain>
        <tissue evidence="9">Leaf</tissue>
    </source>
</reference>
<comment type="cofactor">
    <cofactor evidence="1">
        <name>heme</name>
        <dbReference type="ChEBI" id="CHEBI:30413"/>
    </cofactor>
</comment>
<gene>
    <name evidence="9" type="ORF">SO802_029461</name>
</gene>
<evidence type="ECO:0000256" key="4">
    <source>
        <dbReference type="ARBA" id="ARBA00022723"/>
    </source>
</evidence>
<evidence type="ECO:0000313" key="9">
    <source>
        <dbReference type="EMBL" id="KAK9989222.1"/>
    </source>
</evidence>
<sequence length="484" mass="53713">MLLLLILIPLLSLFFFFFLNSDSNSKVPKSYPLVGSFFAILANQKRLLPWLSGIMQVSPSATFVLQRNYSTRQVFFGNLDMVQHILKTKFSNYEKGHVFNRTLTDFLGHGIFNIDGDSWKFQRQVSSHEFNTKSLRKFIETIVNTELSDCLILILSSAAKQGTILDFQDILQRFGFDNICKIAFGLDPACLLPSLPQAKFALFFENGVRISGERSEKRLKNAISEVRKFALNIIKEKKQRLGEKESLNSVDLLSRFLSSGNSDENFVTDIVISFIIAGRDSTSAALTWFFWLLSKNPKIESEILNEINEKSEAPVFDEDSGEGDESDLLSIRNGEVGDAVGIRLGRVQAREVAAKGGRIMEVRGERLVHIPCVPGRSQNLFEEGNGILADEEDCGWGFKEKEDRSNNVRVGGGRDQRDLNNLDGEMVASEIGETWTARHDGVLAFLVLHIGDGDGSCAVSGELASHGLAHAACASGHLALELIV</sequence>
<keyword evidence="10" id="KW-1185">Reference proteome</keyword>
<dbReference type="Gene3D" id="1.10.630.10">
    <property type="entry name" value="Cytochrome P450"/>
    <property type="match status" value="1"/>
</dbReference>
<evidence type="ECO:0000256" key="6">
    <source>
        <dbReference type="ARBA" id="ARBA00023004"/>
    </source>
</evidence>
<dbReference type="PANTHER" id="PTHR24296">
    <property type="entry name" value="CYTOCHROME P450"/>
    <property type="match status" value="1"/>
</dbReference>
<dbReference type="EMBL" id="JAZDWU010000010">
    <property type="protein sequence ID" value="KAK9989222.1"/>
    <property type="molecule type" value="Genomic_DNA"/>
</dbReference>
<dbReference type="GO" id="GO:0004497">
    <property type="term" value="F:monooxygenase activity"/>
    <property type="evidence" value="ECO:0007669"/>
    <property type="project" value="UniProtKB-KW"/>
</dbReference>
<dbReference type="InterPro" id="IPR036396">
    <property type="entry name" value="Cyt_P450_sf"/>
</dbReference>
<dbReference type="AlphaFoldDB" id="A0AAW2BVT2"/>
<keyword evidence="6" id="KW-0408">Iron</keyword>
<dbReference type="SUPFAM" id="SSF48264">
    <property type="entry name" value="Cytochrome P450"/>
    <property type="match status" value="1"/>
</dbReference>